<dbReference type="GO" id="GO:0003677">
    <property type="term" value="F:DNA binding"/>
    <property type="evidence" value="ECO:0007669"/>
    <property type="project" value="UniProtKB-KW"/>
</dbReference>
<feature type="compositionally biased region" description="Basic residues" evidence="6">
    <location>
        <begin position="652"/>
        <end position="676"/>
    </location>
</feature>
<evidence type="ECO:0000313" key="7">
    <source>
        <dbReference type="EMBL" id="KAK0582472.1"/>
    </source>
</evidence>
<feature type="region of interest" description="Disordered" evidence="6">
    <location>
        <begin position="629"/>
        <end position="686"/>
    </location>
</feature>
<evidence type="ECO:0000256" key="6">
    <source>
        <dbReference type="SAM" id="MobiDB-lite"/>
    </source>
</evidence>
<keyword evidence="4" id="KW-0804">Transcription</keyword>
<proteinExistence type="predicted"/>
<evidence type="ECO:0000256" key="2">
    <source>
        <dbReference type="ARBA" id="ARBA00023015"/>
    </source>
</evidence>
<dbReference type="PANTHER" id="PTHR31140">
    <property type="entry name" value="B3 DOMAIN-CONTAINING TRANSCRIPTION FACTOR ABI3"/>
    <property type="match status" value="1"/>
</dbReference>
<comment type="caution">
    <text evidence="7">The sequence shown here is derived from an EMBL/GenBank/DDBJ whole genome shotgun (WGS) entry which is preliminary data.</text>
</comment>
<evidence type="ECO:0000313" key="8">
    <source>
        <dbReference type="Proteomes" id="UP001168877"/>
    </source>
</evidence>
<sequence>MGKKPIFFNETDDSGEGDAEIGEEVQFEEEEGEANIGAEPIFDEVEEVQEEDVEVGEEPQFDEVETMEEDLVNIDTGALLMQQCLCAERQQFEEKDQAETGDELQLDGEEMANKDWVEGDVGPLLMVQSAVITIIDDVKPEIVEEKCYSAAKFDKEVVLGRGNTTEIGRGDTAEEQGTTMVERPVCFTPRAAFATITNVDEQKKKSSKLQLKMNSLQLHGEDVHAAKSEEIHTGFEEREIWLERQQDDLLNVDDTSILYGDFPPLPDFPCMSSSSSSSSTPAPVKAIASSSTSSSASSSSSAASWAVLKSDTDEDMDKKSHGCGDHFGVGDASLAALSSTASMEIPQPCDNCIEGVDCMDVMENLGYMDLLDSNDLFDPSSIFNQADMPLEDFQQEQHMTFQEQPQQQQQELMMMMQSGHEDEEASDDLAMMFLDGASDDLAAVFLDWLKTNKETVSADDLRRVKIKKSTIECASRRLGGGKEAMKQLLKLILEWVQTNHLNKRRSHESNDHLFQQFQNPNCINPIPITPEPTQCFTPSSPWIGQPSYVPDPAIVMPGFPSVRGYMGDPFANGSPNMNSHSYPPQTEFNMLDSAQSWPPSQFALASHYNTFPDNNNIHPTPPFPQYPYPYHVHGHGGDQRPMGSGSSATKEARKKRMARQRRLSTHPRHHHHHHHNNQQNQNADQHARFGSDACIPAHAGNWVFWPPVTGGAGSTSSVLPMQPQNYQRQGTSDRRQGGWKPEKNLRFLLQKVLKQSDVGNLGRIVLPKVHALLCLKKQKHTSRNWKQEMAFQLPWKTLELLVSGTCVTEEVSAVKMDEAQEGRSYGLPRAWAGSGPVRGGRVADQVRHVGGLRSWRATRVTVRWTGPPRHVDPAEREAD</sequence>
<dbReference type="Gene3D" id="2.40.330.10">
    <property type="entry name" value="DNA-binding pseudobarrel domain"/>
    <property type="match status" value="1"/>
</dbReference>
<keyword evidence="8" id="KW-1185">Reference proteome</keyword>
<reference evidence="7" key="1">
    <citation type="journal article" date="2022" name="Plant J.">
        <title>Strategies of tolerance reflected in two North American maple genomes.</title>
        <authorList>
            <person name="McEvoy S.L."/>
            <person name="Sezen U.U."/>
            <person name="Trouern-Trend A."/>
            <person name="McMahon S.M."/>
            <person name="Schaberg P.G."/>
            <person name="Yang J."/>
            <person name="Wegrzyn J.L."/>
            <person name="Swenson N.G."/>
        </authorList>
    </citation>
    <scope>NUCLEOTIDE SEQUENCE</scope>
    <source>
        <strain evidence="7">NS2018</strain>
    </source>
</reference>
<gene>
    <name evidence="7" type="ORF">LWI29_025996</name>
</gene>
<organism evidence="7 8">
    <name type="scientific">Acer saccharum</name>
    <name type="common">Sugar maple</name>
    <dbReference type="NCBI Taxonomy" id="4024"/>
    <lineage>
        <taxon>Eukaryota</taxon>
        <taxon>Viridiplantae</taxon>
        <taxon>Streptophyta</taxon>
        <taxon>Embryophyta</taxon>
        <taxon>Tracheophyta</taxon>
        <taxon>Spermatophyta</taxon>
        <taxon>Magnoliopsida</taxon>
        <taxon>eudicotyledons</taxon>
        <taxon>Gunneridae</taxon>
        <taxon>Pentapetalae</taxon>
        <taxon>rosids</taxon>
        <taxon>malvids</taxon>
        <taxon>Sapindales</taxon>
        <taxon>Sapindaceae</taxon>
        <taxon>Hippocastanoideae</taxon>
        <taxon>Acereae</taxon>
        <taxon>Acer</taxon>
    </lineage>
</organism>
<dbReference type="AlphaFoldDB" id="A0AA39RXR5"/>
<evidence type="ECO:0000256" key="1">
    <source>
        <dbReference type="ARBA" id="ARBA00004123"/>
    </source>
</evidence>
<protein>
    <submittedName>
        <fullName evidence="7">Uncharacterized protein</fullName>
    </submittedName>
</protein>
<keyword evidence="5" id="KW-0539">Nucleus</keyword>
<dbReference type="PANTHER" id="PTHR31140:SF81">
    <property type="entry name" value="B3 DOMAIN-CONTAINING TRANSCRIPTION FACTOR ABI3"/>
    <property type="match status" value="1"/>
</dbReference>
<dbReference type="InterPro" id="IPR015300">
    <property type="entry name" value="DNA-bd_pseudobarrel_sf"/>
</dbReference>
<dbReference type="EMBL" id="JAUESC010000384">
    <property type="protein sequence ID" value="KAK0582472.1"/>
    <property type="molecule type" value="Genomic_DNA"/>
</dbReference>
<dbReference type="GO" id="GO:0005634">
    <property type="term" value="C:nucleus"/>
    <property type="evidence" value="ECO:0007669"/>
    <property type="project" value="UniProtKB-SubCell"/>
</dbReference>
<keyword evidence="3" id="KW-0238">DNA-binding</keyword>
<feature type="region of interest" description="Disordered" evidence="6">
    <location>
        <begin position="720"/>
        <end position="739"/>
    </location>
</feature>
<dbReference type="Proteomes" id="UP001168877">
    <property type="component" value="Unassembled WGS sequence"/>
</dbReference>
<name>A0AA39RXR5_ACESA</name>
<feature type="compositionally biased region" description="Polar residues" evidence="6">
    <location>
        <begin position="720"/>
        <end position="730"/>
    </location>
</feature>
<evidence type="ECO:0000256" key="3">
    <source>
        <dbReference type="ARBA" id="ARBA00023125"/>
    </source>
</evidence>
<comment type="subcellular location">
    <subcellularLocation>
        <location evidence="1">Nucleus</location>
    </subcellularLocation>
</comment>
<accession>A0AA39RXR5</accession>
<evidence type="ECO:0000256" key="5">
    <source>
        <dbReference type="ARBA" id="ARBA00023242"/>
    </source>
</evidence>
<dbReference type="InterPro" id="IPR044800">
    <property type="entry name" value="LEC2-like"/>
</dbReference>
<reference evidence="7" key="2">
    <citation type="submission" date="2023-06" db="EMBL/GenBank/DDBJ databases">
        <authorList>
            <person name="Swenson N.G."/>
            <person name="Wegrzyn J.L."/>
            <person name="Mcevoy S.L."/>
        </authorList>
    </citation>
    <scope>NUCLEOTIDE SEQUENCE</scope>
    <source>
        <strain evidence="7">NS2018</strain>
        <tissue evidence="7">Leaf</tissue>
    </source>
</reference>
<dbReference type="GO" id="GO:0003700">
    <property type="term" value="F:DNA-binding transcription factor activity"/>
    <property type="evidence" value="ECO:0007669"/>
    <property type="project" value="InterPro"/>
</dbReference>
<keyword evidence="2" id="KW-0805">Transcription regulation</keyword>
<evidence type="ECO:0000256" key="4">
    <source>
        <dbReference type="ARBA" id="ARBA00023163"/>
    </source>
</evidence>